<organism evidence="2 3">
    <name type="scientific">Galendromus occidentalis</name>
    <name type="common">western predatory mite</name>
    <dbReference type="NCBI Taxonomy" id="34638"/>
    <lineage>
        <taxon>Eukaryota</taxon>
        <taxon>Metazoa</taxon>
        <taxon>Ecdysozoa</taxon>
        <taxon>Arthropoda</taxon>
        <taxon>Chelicerata</taxon>
        <taxon>Arachnida</taxon>
        <taxon>Acari</taxon>
        <taxon>Parasitiformes</taxon>
        <taxon>Mesostigmata</taxon>
        <taxon>Gamasina</taxon>
        <taxon>Phytoseioidea</taxon>
        <taxon>Phytoseiidae</taxon>
        <taxon>Typhlodrominae</taxon>
        <taxon>Galendromus</taxon>
    </lineage>
</organism>
<reference evidence="3" key="1">
    <citation type="submission" date="2025-08" db="UniProtKB">
        <authorList>
            <consortium name="RefSeq"/>
        </authorList>
    </citation>
    <scope>IDENTIFICATION</scope>
</reference>
<dbReference type="Proteomes" id="UP000694867">
    <property type="component" value="Unplaced"/>
</dbReference>
<dbReference type="RefSeq" id="XP_028967629.1">
    <property type="nucleotide sequence ID" value="XM_029111796.1"/>
</dbReference>
<dbReference type="AlphaFoldDB" id="A0AAJ7SFN2"/>
<gene>
    <name evidence="3" type="primary">LOC114828288</name>
</gene>
<dbReference type="InterPro" id="IPR046700">
    <property type="entry name" value="DUF6570"/>
</dbReference>
<keyword evidence="2" id="KW-1185">Reference proteome</keyword>
<dbReference type="KEGG" id="goe:114828288"/>
<proteinExistence type="predicted"/>
<protein>
    <submittedName>
        <fullName evidence="3">Uncharacterized protein LOC114828288</fullName>
    </submittedName>
</protein>
<evidence type="ECO:0000313" key="3">
    <source>
        <dbReference type="RefSeq" id="XP_028967629.1"/>
    </source>
</evidence>
<name>A0AAJ7SFN2_9ACAR</name>
<evidence type="ECO:0000313" key="2">
    <source>
        <dbReference type="Proteomes" id="UP000694867"/>
    </source>
</evidence>
<feature type="domain" description="DUF6570" evidence="1">
    <location>
        <begin position="95"/>
        <end position="203"/>
    </location>
</feature>
<accession>A0AAJ7SFN2</accession>
<dbReference type="GeneID" id="114828288"/>
<sequence length="213" mass="24434">MSFDPEVCETDLFEATDFTRGAEYEIGWSRSTGRVKQIFMENEFGHKCDVCDRLWFLRDLKTVTSSMASFLSTHFPEDDTTRFRLCSSCYSTSRRDKVPPMSMTNGYRYPPKPSGLPKLDPISERLVSPRIPYMQIRRLRRDGCHGIVGQVINVPVDVNTMVQSSPRSLDDYNSFNVNLKKSIIVKCSYLSGSVKKSTVKAWLVRYQVKSPMN</sequence>
<evidence type="ECO:0000259" key="1">
    <source>
        <dbReference type="Pfam" id="PF20209"/>
    </source>
</evidence>
<dbReference type="Pfam" id="PF20209">
    <property type="entry name" value="DUF6570"/>
    <property type="match status" value="1"/>
</dbReference>